<dbReference type="RefSeq" id="WP_153214999.1">
    <property type="nucleotide sequence ID" value="NZ_WIBF01000002.1"/>
</dbReference>
<evidence type="ECO:0000313" key="3">
    <source>
        <dbReference type="EMBL" id="MQQ07985.1"/>
    </source>
</evidence>
<keyword evidence="1" id="KW-0238">DNA-binding</keyword>
<organism evidence="3 4">
    <name type="scientific">Tritonibacter litoralis</name>
    <dbReference type="NCBI Taxonomy" id="2662264"/>
    <lineage>
        <taxon>Bacteria</taxon>
        <taxon>Pseudomonadati</taxon>
        <taxon>Pseudomonadota</taxon>
        <taxon>Alphaproteobacteria</taxon>
        <taxon>Rhodobacterales</taxon>
        <taxon>Paracoccaceae</taxon>
        <taxon>Tritonibacter</taxon>
    </lineage>
</organism>
<dbReference type="Pfam" id="PF13411">
    <property type="entry name" value="MerR_1"/>
    <property type="match status" value="1"/>
</dbReference>
<name>A0A843YEA3_9RHOB</name>
<dbReference type="InterPro" id="IPR000551">
    <property type="entry name" value="MerR-type_HTH_dom"/>
</dbReference>
<keyword evidence="4" id="KW-1185">Reference proteome</keyword>
<dbReference type="SMART" id="SM00422">
    <property type="entry name" value="HTH_MERR"/>
    <property type="match status" value="1"/>
</dbReference>
<sequence>MSVLDISAVAKQSGFSPSTLRYYEELGLIQSVGRKGLRRLFGPQTLVQLSVISLAKTAGFSLEEITAMIGPDGQPQRDRAELRARADALDAQITRLSGLRDMLRHAAECPHPDPLDCPKFQRLLHLATRIQRRGRTKQVALPKA</sequence>
<dbReference type="PROSITE" id="PS50937">
    <property type="entry name" value="HTH_MERR_2"/>
    <property type="match status" value="1"/>
</dbReference>
<dbReference type="AlphaFoldDB" id="A0A843YEA3"/>
<dbReference type="GO" id="GO:0003677">
    <property type="term" value="F:DNA binding"/>
    <property type="evidence" value="ECO:0007669"/>
    <property type="project" value="UniProtKB-KW"/>
</dbReference>
<comment type="caution">
    <text evidence="3">The sequence shown here is derived from an EMBL/GenBank/DDBJ whole genome shotgun (WGS) entry which is preliminary data.</text>
</comment>
<dbReference type="InterPro" id="IPR047057">
    <property type="entry name" value="MerR_fam"/>
</dbReference>
<evidence type="ECO:0000313" key="4">
    <source>
        <dbReference type="Proteomes" id="UP000444174"/>
    </source>
</evidence>
<dbReference type="SUPFAM" id="SSF46955">
    <property type="entry name" value="Putative DNA-binding domain"/>
    <property type="match status" value="1"/>
</dbReference>
<protein>
    <submittedName>
        <fullName evidence="3">MerR family transcriptional regulator</fullName>
    </submittedName>
</protein>
<dbReference type="Gene3D" id="1.10.1660.10">
    <property type="match status" value="1"/>
</dbReference>
<dbReference type="PRINTS" id="PR00040">
    <property type="entry name" value="HTHMERR"/>
</dbReference>
<evidence type="ECO:0000259" key="2">
    <source>
        <dbReference type="PROSITE" id="PS50937"/>
    </source>
</evidence>
<dbReference type="PANTHER" id="PTHR30204:SF97">
    <property type="entry name" value="MERR FAMILY REGULATORY PROTEIN"/>
    <property type="match status" value="1"/>
</dbReference>
<dbReference type="Proteomes" id="UP000444174">
    <property type="component" value="Unassembled WGS sequence"/>
</dbReference>
<dbReference type="EMBL" id="WIBF01000002">
    <property type="protein sequence ID" value="MQQ07985.1"/>
    <property type="molecule type" value="Genomic_DNA"/>
</dbReference>
<gene>
    <name evidence="3" type="ORF">GFB49_05925</name>
</gene>
<dbReference type="CDD" id="cd04781">
    <property type="entry name" value="HTH_MerR-like_sg6"/>
    <property type="match status" value="1"/>
</dbReference>
<reference evidence="3 4" key="1">
    <citation type="submission" date="2019-10" db="EMBL/GenBank/DDBJ databases">
        <title>Epibacterium sp. nov., isolated from seawater.</title>
        <authorList>
            <person name="Zhang X."/>
            <person name="Li N."/>
        </authorList>
    </citation>
    <scope>NUCLEOTIDE SEQUENCE [LARGE SCALE GENOMIC DNA]</scope>
    <source>
        <strain evidence="3 4">SM1979</strain>
    </source>
</reference>
<evidence type="ECO:0000256" key="1">
    <source>
        <dbReference type="ARBA" id="ARBA00023125"/>
    </source>
</evidence>
<proteinExistence type="predicted"/>
<dbReference type="PANTHER" id="PTHR30204">
    <property type="entry name" value="REDOX-CYCLING DRUG-SENSING TRANSCRIPTIONAL ACTIVATOR SOXR"/>
    <property type="match status" value="1"/>
</dbReference>
<feature type="domain" description="HTH merR-type" evidence="2">
    <location>
        <begin position="3"/>
        <end position="71"/>
    </location>
</feature>
<dbReference type="InterPro" id="IPR009061">
    <property type="entry name" value="DNA-bd_dom_put_sf"/>
</dbReference>
<dbReference type="GO" id="GO:0003700">
    <property type="term" value="F:DNA-binding transcription factor activity"/>
    <property type="evidence" value="ECO:0007669"/>
    <property type="project" value="InterPro"/>
</dbReference>
<accession>A0A843YEA3</accession>